<dbReference type="EMBL" id="JANPWB010000011">
    <property type="protein sequence ID" value="KAJ1121913.1"/>
    <property type="molecule type" value="Genomic_DNA"/>
</dbReference>
<gene>
    <name evidence="1" type="ORF">NDU88_000421</name>
</gene>
<sequence>MFYLRCFQYKRDSITKPSWRPSFVGTKKKEHRDSTVSKGQSKLEKRCFRLVHEDNINQDSDFIDDYTDFVCELDYEIISKDRWREEMKEEPILQKVIDLISYNWKCKHQDGEQCKC</sequence>
<proteinExistence type="predicted"/>
<dbReference type="Proteomes" id="UP001066276">
    <property type="component" value="Chromosome 7"/>
</dbReference>
<reference evidence="1" key="1">
    <citation type="journal article" date="2022" name="bioRxiv">
        <title>Sequencing and chromosome-scale assembly of the giantPleurodeles waltlgenome.</title>
        <authorList>
            <person name="Brown T."/>
            <person name="Elewa A."/>
            <person name="Iarovenko S."/>
            <person name="Subramanian E."/>
            <person name="Araus A.J."/>
            <person name="Petzold A."/>
            <person name="Susuki M."/>
            <person name="Suzuki K.-i.T."/>
            <person name="Hayashi T."/>
            <person name="Toyoda A."/>
            <person name="Oliveira C."/>
            <person name="Osipova E."/>
            <person name="Leigh N.D."/>
            <person name="Simon A."/>
            <person name="Yun M.H."/>
        </authorList>
    </citation>
    <scope>NUCLEOTIDE SEQUENCE</scope>
    <source>
        <strain evidence="1">20211129_DDA</strain>
        <tissue evidence="1">Liver</tissue>
    </source>
</reference>
<evidence type="ECO:0000313" key="1">
    <source>
        <dbReference type="EMBL" id="KAJ1121913.1"/>
    </source>
</evidence>
<comment type="caution">
    <text evidence="1">The sequence shown here is derived from an EMBL/GenBank/DDBJ whole genome shotgun (WGS) entry which is preliminary data.</text>
</comment>
<organism evidence="1 2">
    <name type="scientific">Pleurodeles waltl</name>
    <name type="common">Iberian ribbed newt</name>
    <dbReference type="NCBI Taxonomy" id="8319"/>
    <lineage>
        <taxon>Eukaryota</taxon>
        <taxon>Metazoa</taxon>
        <taxon>Chordata</taxon>
        <taxon>Craniata</taxon>
        <taxon>Vertebrata</taxon>
        <taxon>Euteleostomi</taxon>
        <taxon>Amphibia</taxon>
        <taxon>Batrachia</taxon>
        <taxon>Caudata</taxon>
        <taxon>Salamandroidea</taxon>
        <taxon>Salamandridae</taxon>
        <taxon>Pleurodelinae</taxon>
        <taxon>Pleurodeles</taxon>
    </lineage>
</organism>
<accession>A0AAV7P0U1</accession>
<evidence type="ECO:0000313" key="2">
    <source>
        <dbReference type="Proteomes" id="UP001066276"/>
    </source>
</evidence>
<protein>
    <submittedName>
        <fullName evidence="1">Uncharacterized protein</fullName>
    </submittedName>
</protein>
<dbReference type="AlphaFoldDB" id="A0AAV7P0U1"/>
<keyword evidence="2" id="KW-1185">Reference proteome</keyword>
<name>A0AAV7P0U1_PLEWA</name>